<name>A0A8H3MAP8_9GLOM</name>
<dbReference type="Proteomes" id="UP000615446">
    <property type="component" value="Unassembled WGS sequence"/>
</dbReference>
<organism evidence="1 2">
    <name type="scientific">Rhizophagus clarus</name>
    <dbReference type="NCBI Taxonomy" id="94130"/>
    <lineage>
        <taxon>Eukaryota</taxon>
        <taxon>Fungi</taxon>
        <taxon>Fungi incertae sedis</taxon>
        <taxon>Mucoromycota</taxon>
        <taxon>Glomeromycotina</taxon>
        <taxon>Glomeromycetes</taxon>
        <taxon>Glomerales</taxon>
        <taxon>Glomeraceae</taxon>
        <taxon>Rhizophagus</taxon>
    </lineage>
</organism>
<reference evidence="1" key="1">
    <citation type="submission" date="2019-10" db="EMBL/GenBank/DDBJ databases">
        <title>Conservation and host-specific expression of non-tandemly repeated heterogenous ribosome RNA gene in arbuscular mycorrhizal fungi.</title>
        <authorList>
            <person name="Maeda T."/>
            <person name="Kobayashi Y."/>
            <person name="Nakagawa T."/>
            <person name="Ezawa T."/>
            <person name="Yamaguchi K."/>
            <person name="Bino T."/>
            <person name="Nishimoto Y."/>
            <person name="Shigenobu S."/>
            <person name="Kawaguchi M."/>
        </authorList>
    </citation>
    <scope>NUCLEOTIDE SEQUENCE</scope>
    <source>
        <strain evidence="1">HR1</strain>
    </source>
</reference>
<dbReference type="EMBL" id="BLAL01000286">
    <property type="protein sequence ID" value="GET00607.1"/>
    <property type="molecule type" value="Genomic_DNA"/>
</dbReference>
<protein>
    <submittedName>
        <fullName evidence="1">Uncharacterized protein</fullName>
    </submittedName>
</protein>
<accession>A0A8H3MAP8</accession>
<dbReference type="AlphaFoldDB" id="A0A8H3MAP8"/>
<comment type="caution">
    <text evidence="1">The sequence shown here is derived from an EMBL/GenBank/DDBJ whole genome shotgun (WGS) entry which is preliminary data.</text>
</comment>
<evidence type="ECO:0000313" key="1">
    <source>
        <dbReference type="EMBL" id="GET00607.1"/>
    </source>
</evidence>
<sequence length="81" mass="9536">MYLKQHVTITSIFIKINIERTKEHTTTGLTIKRSRFLNAEFINRDDVLAWSVDIPTNDKFEILPYVEMHNFHSSIKISSKI</sequence>
<proteinExistence type="predicted"/>
<gene>
    <name evidence="1" type="ORF">RCL2_002705900</name>
</gene>
<evidence type="ECO:0000313" key="2">
    <source>
        <dbReference type="Proteomes" id="UP000615446"/>
    </source>
</evidence>